<name>A0A0V1KHB5_9BILA</name>
<proteinExistence type="predicted"/>
<feature type="non-terminal residue" evidence="1">
    <location>
        <position position="33"/>
    </location>
</feature>
<dbReference type="AlphaFoldDB" id="A0A0V1KHB5"/>
<feature type="non-terminal residue" evidence="1">
    <location>
        <position position="1"/>
    </location>
</feature>
<dbReference type="EMBL" id="JYDW01002471">
    <property type="protein sequence ID" value="KRZ46698.1"/>
    <property type="molecule type" value="Genomic_DNA"/>
</dbReference>
<gene>
    <name evidence="1" type="ORF">T02_9723</name>
</gene>
<protein>
    <submittedName>
        <fullName evidence="1">Uncharacterized protein</fullName>
    </submittedName>
</protein>
<sequence length="33" mass="4167">LIIWNRIPFYEYLYKNYDLYPPSNVRDRINICT</sequence>
<organism evidence="1 2">
    <name type="scientific">Trichinella nativa</name>
    <dbReference type="NCBI Taxonomy" id="6335"/>
    <lineage>
        <taxon>Eukaryota</taxon>
        <taxon>Metazoa</taxon>
        <taxon>Ecdysozoa</taxon>
        <taxon>Nematoda</taxon>
        <taxon>Enoplea</taxon>
        <taxon>Dorylaimia</taxon>
        <taxon>Trichinellida</taxon>
        <taxon>Trichinellidae</taxon>
        <taxon>Trichinella</taxon>
    </lineage>
</organism>
<evidence type="ECO:0000313" key="2">
    <source>
        <dbReference type="Proteomes" id="UP000054721"/>
    </source>
</evidence>
<accession>A0A0V1KHB5</accession>
<keyword evidence="2" id="KW-1185">Reference proteome</keyword>
<comment type="caution">
    <text evidence="1">The sequence shown here is derived from an EMBL/GenBank/DDBJ whole genome shotgun (WGS) entry which is preliminary data.</text>
</comment>
<dbReference type="Proteomes" id="UP000054721">
    <property type="component" value="Unassembled WGS sequence"/>
</dbReference>
<reference evidence="1 2" key="1">
    <citation type="submission" date="2015-05" db="EMBL/GenBank/DDBJ databases">
        <title>Evolution of Trichinella species and genotypes.</title>
        <authorList>
            <person name="Korhonen P.K."/>
            <person name="Edoardo P."/>
            <person name="Giuseppe L.R."/>
            <person name="Gasser R.B."/>
        </authorList>
    </citation>
    <scope>NUCLEOTIDE SEQUENCE [LARGE SCALE GENOMIC DNA]</scope>
    <source>
        <strain evidence="1">ISS10</strain>
    </source>
</reference>
<evidence type="ECO:0000313" key="1">
    <source>
        <dbReference type="EMBL" id="KRZ46698.1"/>
    </source>
</evidence>